<dbReference type="RefSeq" id="WP_124706970.1">
    <property type="nucleotide sequence ID" value="NZ_CP033972.1"/>
</dbReference>
<evidence type="ECO:0000313" key="1">
    <source>
        <dbReference type="EMBL" id="AZG44025.1"/>
    </source>
</evidence>
<protein>
    <submittedName>
        <fullName evidence="1">Uncharacterized protein</fullName>
    </submittedName>
</protein>
<name>A0A3G8JHF3_9ACTN</name>
<accession>A0A3G8JHF3</accession>
<dbReference type="EMBL" id="CP033972">
    <property type="protein sequence ID" value="AZG44025.1"/>
    <property type="molecule type" value="Genomic_DNA"/>
</dbReference>
<evidence type="ECO:0000313" key="2">
    <source>
        <dbReference type="Proteomes" id="UP000271469"/>
    </source>
</evidence>
<dbReference type="AlphaFoldDB" id="A0A3G8JHF3"/>
<keyword evidence="2" id="KW-1185">Reference proteome</keyword>
<dbReference type="KEGG" id="gom:D7316_00605"/>
<gene>
    <name evidence="1" type="ORF">D7316_00605</name>
</gene>
<sequence length="148" mass="15891">MSHRITRLPGNVAELVDRVPDPDIAACTYFLAITVTSAVDIGDHPELSTALSELRERGVVAPSHRLQVGSLLAQQEQRAFAAARRGDHDAHERAFFRARALNCVVHAVGAGSSTPRPPRDTLREAAYEAAIACRGPAAVESVLIRYAG</sequence>
<proteinExistence type="predicted"/>
<organism evidence="1 2">
    <name type="scientific">Gordonia insulae</name>
    <dbReference type="NCBI Taxonomy" id="2420509"/>
    <lineage>
        <taxon>Bacteria</taxon>
        <taxon>Bacillati</taxon>
        <taxon>Actinomycetota</taxon>
        <taxon>Actinomycetes</taxon>
        <taxon>Mycobacteriales</taxon>
        <taxon>Gordoniaceae</taxon>
        <taxon>Gordonia</taxon>
    </lineage>
</organism>
<reference evidence="1 2" key="1">
    <citation type="submission" date="2018-11" db="EMBL/GenBank/DDBJ databases">
        <title>Gordonia insulae sp. nov., isolated from an island soil.</title>
        <authorList>
            <person name="Kim Y.S."/>
            <person name="Kim S.B."/>
        </authorList>
    </citation>
    <scope>NUCLEOTIDE SEQUENCE [LARGE SCALE GENOMIC DNA]</scope>
    <source>
        <strain evidence="1 2">MMS17-SY073</strain>
    </source>
</reference>
<dbReference type="OrthoDB" id="4380748at2"/>
<dbReference type="Proteomes" id="UP000271469">
    <property type="component" value="Chromosome"/>
</dbReference>